<dbReference type="EMBL" id="MU971335">
    <property type="protein sequence ID" value="KAK9241466.1"/>
    <property type="molecule type" value="Genomic_DNA"/>
</dbReference>
<comment type="caution">
    <text evidence="1">The sequence shown here is derived from an EMBL/GenBank/DDBJ whole genome shotgun (WGS) entry which is preliminary data.</text>
</comment>
<protein>
    <submittedName>
        <fullName evidence="1">Uncharacterized protein</fullName>
    </submittedName>
</protein>
<dbReference type="Proteomes" id="UP001433508">
    <property type="component" value="Unassembled WGS sequence"/>
</dbReference>
<name>A0ACC3TCR3_LIPKO</name>
<proteinExistence type="predicted"/>
<evidence type="ECO:0000313" key="2">
    <source>
        <dbReference type="Proteomes" id="UP001433508"/>
    </source>
</evidence>
<keyword evidence="2" id="KW-1185">Reference proteome</keyword>
<reference evidence="2" key="1">
    <citation type="journal article" date="2024" name="Front. Bioeng. Biotechnol.">
        <title>Genome-scale model development and genomic sequencing of the oleaginous clade Lipomyces.</title>
        <authorList>
            <person name="Czajka J.J."/>
            <person name="Han Y."/>
            <person name="Kim J."/>
            <person name="Mondo S.J."/>
            <person name="Hofstad B.A."/>
            <person name="Robles A."/>
            <person name="Haridas S."/>
            <person name="Riley R."/>
            <person name="LaButti K."/>
            <person name="Pangilinan J."/>
            <person name="Andreopoulos W."/>
            <person name="Lipzen A."/>
            <person name="Yan J."/>
            <person name="Wang M."/>
            <person name="Ng V."/>
            <person name="Grigoriev I.V."/>
            <person name="Spatafora J.W."/>
            <person name="Magnuson J.K."/>
            <person name="Baker S.E."/>
            <person name="Pomraning K.R."/>
        </authorList>
    </citation>
    <scope>NUCLEOTIDE SEQUENCE [LARGE SCALE GENOMIC DNA]</scope>
    <source>
        <strain evidence="2">CBS 7786</strain>
    </source>
</reference>
<gene>
    <name evidence="1" type="ORF">V1525DRAFT_11813</name>
</gene>
<sequence>MSIAWLDTTNMTYSAAAGSNADDLVSNTMATADPVQHKQHNESATQPRLNTLPYYTHPFANTLQPSDTGALDLARVGECQAADGVVQPQSLTPETLLLYRDIFQTVEVSNLFSLDTPATSTSSSATSPILPTDISPPTEFEFNPTLDYNEMPLYVTDSHLSMQSLSEFSFPADANGCMDKYSHSAEPLSPAEVAAANGLSPELFSYISPSAAPHVTLGEVSPGTTLDKDTVQADRSIKPKQKSNKRKRWSIGSYVAPKTGAVSHIYDDLVPRSSSLGGDEVDSTKDFLLPMSDAEDDECGKLTCHMSSPADGRGSASTTSSSRPSSVAPSVVSSAITSPDEEIPSESTDFPPDFYPRLPKRRQPPPESDFKVTNPFHLPRQQDLRFAGDLYTPLWVRKKGDLKEGWCDLCPEPRWLILKNSAYWYDKNFAHGICPITGRRYAKPEKCRKVRGNEDTCEGLCGVCGQWIQITTRRGGGGTSWFRHANRCHNYERRKSDK</sequence>
<organism evidence="1 2">
    <name type="scientific">Lipomyces kononenkoae</name>
    <name type="common">Yeast</name>
    <dbReference type="NCBI Taxonomy" id="34357"/>
    <lineage>
        <taxon>Eukaryota</taxon>
        <taxon>Fungi</taxon>
        <taxon>Dikarya</taxon>
        <taxon>Ascomycota</taxon>
        <taxon>Saccharomycotina</taxon>
        <taxon>Lipomycetes</taxon>
        <taxon>Lipomycetales</taxon>
        <taxon>Lipomycetaceae</taxon>
        <taxon>Lipomyces</taxon>
    </lineage>
</organism>
<accession>A0ACC3TCR3</accession>
<evidence type="ECO:0000313" key="1">
    <source>
        <dbReference type="EMBL" id="KAK9241466.1"/>
    </source>
</evidence>